<dbReference type="Proteomes" id="UP000002730">
    <property type="component" value="Chromosome"/>
</dbReference>
<dbReference type="InterPro" id="IPR050300">
    <property type="entry name" value="GDXG_lipolytic_enzyme"/>
</dbReference>
<keyword evidence="1" id="KW-0378">Hydrolase</keyword>
<dbReference type="InterPro" id="IPR029058">
    <property type="entry name" value="AB_hydrolase_fold"/>
</dbReference>
<gene>
    <name evidence="3" type="ordered locus">Clocel_2241</name>
</gene>
<dbReference type="SUPFAM" id="SSF53474">
    <property type="entry name" value="alpha/beta-Hydrolases"/>
    <property type="match status" value="1"/>
</dbReference>
<evidence type="ECO:0000256" key="1">
    <source>
        <dbReference type="ARBA" id="ARBA00022801"/>
    </source>
</evidence>
<sequence>MITEKIYLNEEKNVFFNTYLIENSKELKPNSKRPSIVICPGGGYSFTSDREAEPIALAFASKGYHAFVLRYSVGLDAKMPNPLKELAQTMLYIRQRSEEWFVDENKILVCGFSAGAHLAASLGVFWNNKDLLEEYQQNFDVIKPNGMILGYPVLDLDSSAKRLDIGIEGYPEYDTIQFGQLYPGIAYEDIFKRENGKTYVDFAMAMNAYIFGGYYTKEQEEFYSLQNQVTSDTAPAFIWHAAQDGLILPANSLKFATALNEKQVPYELHIFGTGGHGLGLSNDITSNNPWESVPQCEPWFELANTWIKTLFKENAFM</sequence>
<dbReference type="Pfam" id="PF20434">
    <property type="entry name" value="BD-FAE"/>
    <property type="match status" value="1"/>
</dbReference>
<proteinExistence type="predicted"/>
<dbReference type="GO" id="GO:0016787">
    <property type="term" value="F:hydrolase activity"/>
    <property type="evidence" value="ECO:0007669"/>
    <property type="project" value="UniProtKB-KW"/>
</dbReference>
<evidence type="ECO:0000313" key="4">
    <source>
        <dbReference type="Proteomes" id="UP000002730"/>
    </source>
</evidence>
<name>D9SP16_CLOC7</name>
<organism evidence="3 4">
    <name type="scientific">Clostridium cellulovorans (strain ATCC 35296 / DSM 3052 / OCM 3 / 743B)</name>
    <dbReference type="NCBI Taxonomy" id="573061"/>
    <lineage>
        <taxon>Bacteria</taxon>
        <taxon>Bacillati</taxon>
        <taxon>Bacillota</taxon>
        <taxon>Clostridia</taxon>
        <taxon>Eubacteriales</taxon>
        <taxon>Clostridiaceae</taxon>
        <taxon>Clostridium</taxon>
    </lineage>
</organism>
<dbReference type="Gene3D" id="3.40.50.1820">
    <property type="entry name" value="alpha/beta hydrolase"/>
    <property type="match status" value="1"/>
</dbReference>
<accession>D9SP16</accession>
<dbReference type="InterPro" id="IPR049492">
    <property type="entry name" value="BD-FAE-like_dom"/>
</dbReference>
<dbReference type="PANTHER" id="PTHR48081:SF6">
    <property type="entry name" value="PEPTIDASE S9 PROLYL OLIGOPEPTIDASE CATALYTIC DOMAIN-CONTAINING PROTEIN"/>
    <property type="match status" value="1"/>
</dbReference>
<dbReference type="STRING" id="573061.Clocel_2241"/>
<keyword evidence="4" id="KW-1185">Reference proteome</keyword>
<feature type="domain" description="BD-FAE-like" evidence="2">
    <location>
        <begin position="30"/>
        <end position="259"/>
    </location>
</feature>
<dbReference type="eggNOG" id="COG0657">
    <property type="taxonomic scope" value="Bacteria"/>
</dbReference>
<evidence type="ECO:0000259" key="2">
    <source>
        <dbReference type="Pfam" id="PF20434"/>
    </source>
</evidence>
<reference evidence="3 4" key="1">
    <citation type="submission" date="2010-08" db="EMBL/GenBank/DDBJ databases">
        <title>Complete sequence of Clostridium cellulovorans 743B.</title>
        <authorList>
            <consortium name="US DOE Joint Genome Institute"/>
            <person name="Lucas S."/>
            <person name="Copeland A."/>
            <person name="Lapidus A."/>
            <person name="Cheng J.-F."/>
            <person name="Bruce D."/>
            <person name="Goodwin L."/>
            <person name="Pitluck S."/>
            <person name="Chertkov O."/>
            <person name="Detter J.C."/>
            <person name="Han C."/>
            <person name="Tapia R."/>
            <person name="Land M."/>
            <person name="Hauser L."/>
            <person name="Chang Y.-J."/>
            <person name="Jeffries C."/>
            <person name="Kyrpides N."/>
            <person name="Ivanova N."/>
            <person name="Mikhailova N."/>
            <person name="Hemme C.L."/>
            <person name="Woyke T."/>
        </authorList>
    </citation>
    <scope>NUCLEOTIDE SEQUENCE [LARGE SCALE GENOMIC DNA]</scope>
    <source>
        <strain evidence="4">ATCC 35296 / DSM 3052 / OCM 3 / 743B</strain>
    </source>
</reference>
<dbReference type="AlphaFoldDB" id="D9SP16"/>
<dbReference type="PANTHER" id="PTHR48081">
    <property type="entry name" value="AB HYDROLASE SUPERFAMILY PROTEIN C4A8.06C"/>
    <property type="match status" value="1"/>
</dbReference>
<protein>
    <submittedName>
        <fullName evidence="3">Acetyl esterase</fullName>
    </submittedName>
</protein>
<evidence type="ECO:0000313" key="3">
    <source>
        <dbReference type="EMBL" id="ADL51981.1"/>
    </source>
</evidence>
<dbReference type="RefSeq" id="WP_010076794.1">
    <property type="nucleotide sequence ID" value="NC_014393.1"/>
</dbReference>
<dbReference type="EMBL" id="CP002160">
    <property type="protein sequence ID" value="ADL51981.1"/>
    <property type="molecule type" value="Genomic_DNA"/>
</dbReference>
<dbReference type="HOGENOM" id="CLU_012494_5_2_9"/>
<dbReference type="OrthoDB" id="9794725at2"/>
<dbReference type="KEGG" id="ccb:Clocel_2241"/>